<dbReference type="RefSeq" id="WP_390305829.1">
    <property type="nucleotide sequence ID" value="NZ_JBHRRZ010000015.1"/>
</dbReference>
<dbReference type="Pfam" id="PF01594">
    <property type="entry name" value="AI-2E_transport"/>
    <property type="match status" value="1"/>
</dbReference>
<feature type="transmembrane region" description="Helical" evidence="6">
    <location>
        <begin position="256"/>
        <end position="283"/>
    </location>
</feature>
<evidence type="ECO:0000256" key="2">
    <source>
        <dbReference type="ARBA" id="ARBA00009773"/>
    </source>
</evidence>
<organism evidence="7 8">
    <name type="scientific">Virgibacillus sediminis</name>
    <dbReference type="NCBI Taxonomy" id="202260"/>
    <lineage>
        <taxon>Bacteria</taxon>
        <taxon>Bacillati</taxon>
        <taxon>Bacillota</taxon>
        <taxon>Bacilli</taxon>
        <taxon>Bacillales</taxon>
        <taxon>Bacillaceae</taxon>
        <taxon>Virgibacillus</taxon>
    </lineage>
</organism>
<feature type="transmembrane region" description="Helical" evidence="6">
    <location>
        <begin position="167"/>
        <end position="190"/>
    </location>
</feature>
<evidence type="ECO:0000256" key="6">
    <source>
        <dbReference type="SAM" id="Phobius"/>
    </source>
</evidence>
<gene>
    <name evidence="7" type="primary">ytvI</name>
    <name evidence="7" type="ORF">ACFODW_09805</name>
</gene>
<evidence type="ECO:0000256" key="3">
    <source>
        <dbReference type="ARBA" id="ARBA00022692"/>
    </source>
</evidence>
<dbReference type="NCBIfam" id="TIGR02872">
    <property type="entry name" value="spore_ytvI"/>
    <property type="match status" value="1"/>
</dbReference>
<feature type="transmembrane region" description="Helical" evidence="6">
    <location>
        <begin position="328"/>
        <end position="353"/>
    </location>
</feature>
<comment type="similarity">
    <text evidence="2">Belongs to the autoinducer-2 exporter (AI-2E) (TC 2.A.86) family.</text>
</comment>
<dbReference type="InterPro" id="IPR002549">
    <property type="entry name" value="AI-2E-like"/>
</dbReference>
<accession>A0ABV7A6X0</accession>
<evidence type="ECO:0000313" key="8">
    <source>
        <dbReference type="Proteomes" id="UP001595387"/>
    </source>
</evidence>
<feature type="transmembrane region" description="Helical" evidence="6">
    <location>
        <begin position="12"/>
        <end position="30"/>
    </location>
</feature>
<dbReference type="EMBL" id="JBHRRZ010000015">
    <property type="protein sequence ID" value="MFC2948633.1"/>
    <property type="molecule type" value="Genomic_DNA"/>
</dbReference>
<sequence length="368" mass="41335">MYKQLIYPYIRAAFILLCIIFSFVLFKYLFMPLLPFFLAILFSYAINPAVTLLEDRLKFPRPLAVLIILLFLFSIVIGIVILVIAEILQGTSYLAENIPDAYQAFISWLEKFIHTVILPLYNNLISLFHRLDPSYQAAITENIEQYTTQLADTGTALLKGVFLEVPAILALLPNSITTFLFTVLATFFLSNDWQRIKTFMTNHLPSRLHHNTNEVIWHLKKALTGYVRAQLILMLTTFLIVFTGLAILQVKHFLTISLIAVALDLLPYIGTGVIFLPWIFYLFLTGEHSLTVGLCMLYMLIIIVRQVIEPKVLSGSIGLNPLAALIALFAGIKLWGAAGVLIAPLALLIASAVHQAGITHKLWSFIKG</sequence>
<feature type="transmembrane region" description="Helical" evidence="6">
    <location>
        <begin position="290"/>
        <end position="308"/>
    </location>
</feature>
<evidence type="ECO:0000313" key="7">
    <source>
        <dbReference type="EMBL" id="MFC2948633.1"/>
    </source>
</evidence>
<name>A0ABV7A6X0_9BACI</name>
<feature type="transmembrane region" description="Helical" evidence="6">
    <location>
        <begin position="36"/>
        <end position="53"/>
    </location>
</feature>
<evidence type="ECO:0000256" key="1">
    <source>
        <dbReference type="ARBA" id="ARBA00004141"/>
    </source>
</evidence>
<keyword evidence="5 6" id="KW-0472">Membrane</keyword>
<proteinExistence type="inferred from homology"/>
<keyword evidence="4 6" id="KW-1133">Transmembrane helix</keyword>
<comment type="caution">
    <text evidence="7">The sequence shown here is derived from an EMBL/GenBank/DDBJ whole genome shotgun (WGS) entry which is preliminary data.</text>
</comment>
<dbReference type="PANTHER" id="PTHR21716">
    <property type="entry name" value="TRANSMEMBRANE PROTEIN"/>
    <property type="match status" value="1"/>
</dbReference>
<dbReference type="PANTHER" id="PTHR21716:SF68">
    <property type="entry name" value="TRANSPORT PROTEIN YTVI-RELATED"/>
    <property type="match status" value="1"/>
</dbReference>
<feature type="transmembrane region" description="Helical" evidence="6">
    <location>
        <begin position="231"/>
        <end position="250"/>
    </location>
</feature>
<comment type="subcellular location">
    <subcellularLocation>
        <location evidence="1">Membrane</location>
        <topology evidence="1">Multi-pass membrane protein</topology>
    </subcellularLocation>
</comment>
<dbReference type="Proteomes" id="UP001595387">
    <property type="component" value="Unassembled WGS sequence"/>
</dbReference>
<feature type="transmembrane region" description="Helical" evidence="6">
    <location>
        <begin position="65"/>
        <end position="85"/>
    </location>
</feature>
<dbReference type="InterPro" id="IPR014227">
    <property type="entry name" value="YtvI-like"/>
</dbReference>
<evidence type="ECO:0000256" key="4">
    <source>
        <dbReference type="ARBA" id="ARBA00022989"/>
    </source>
</evidence>
<protein>
    <submittedName>
        <fullName evidence="7">Sporulation integral membrane protein YtvI</fullName>
    </submittedName>
</protein>
<keyword evidence="8" id="KW-1185">Reference proteome</keyword>
<keyword evidence="3 6" id="KW-0812">Transmembrane</keyword>
<reference evidence="8" key="1">
    <citation type="journal article" date="2019" name="Int. J. Syst. Evol. Microbiol.">
        <title>The Global Catalogue of Microorganisms (GCM) 10K type strain sequencing project: providing services to taxonomists for standard genome sequencing and annotation.</title>
        <authorList>
            <consortium name="The Broad Institute Genomics Platform"/>
            <consortium name="The Broad Institute Genome Sequencing Center for Infectious Disease"/>
            <person name="Wu L."/>
            <person name="Ma J."/>
        </authorList>
    </citation>
    <scope>NUCLEOTIDE SEQUENCE [LARGE SCALE GENOMIC DNA]</scope>
    <source>
        <strain evidence="8">KCTC 13193</strain>
    </source>
</reference>
<evidence type="ECO:0000256" key="5">
    <source>
        <dbReference type="ARBA" id="ARBA00023136"/>
    </source>
</evidence>